<dbReference type="SMART" id="SM00304">
    <property type="entry name" value="HAMP"/>
    <property type="match status" value="1"/>
</dbReference>
<dbReference type="KEGG" id="tper:IWA51_09495"/>
<dbReference type="EC" id="2.7.13.3" evidence="3"/>
<evidence type="ECO:0000313" key="16">
    <source>
        <dbReference type="Proteomes" id="UP000595224"/>
    </source>
</evidence>
<evidence type="ECO:0000256" key="5">
    <source>
        <dbReference type="ARBA" id="ARBA00022553"/>
    </source>
</evidence>
<dbReference type="CDD" id="cd00075">
    <property type="entry name" value="HATPase"/>
    <property type="match status" value="1"/>
</dbReference>
<evidence type="ECO:0000256" key="6">
    <source>
        <dbReference type="ARBA" id="ARBA00022679"/>
    </source>
</evidence>
<dbReference type="Proteomes" id="UP000595224">
    <property type="component" value="Chromosome"/>
</dbReference>
<dbReference type="PROSITE" id="PS50885">
    <property type="entry name" value="HAMP"/>
    <property type="match status" value="1"/>
</dbReference>
<name>A0A7T3RCI2_9SPIR</name>
<gene>
    <name evidence="15" type="ORF">IWA51_09495</name>
</gene>
<feature type="domain" description="Histidine kinase" evidence="13">
    <location>
        <begin position="258"/>
        <end position="483"/>
    </location>
</feature>
<keyword evidence="12" id="KW-0812">Transmembrane</keyword>
<dbReference type="GO" id="GO:0000155">
    <property type="term" value="F:phosphorelay sensor kinase activity"/>
    <property type="evidence" value="ECO:0007669"/>
    <property type="project" value="InterPro"/>
</dbReference>
<dbReference type="PANTHER" id="PTHR45453">
    <property type="entry name" value="PHOSPHATE REGULON SENSOR PROTEIN PHOR"/>
    <property type="match status" value="1"/>
</dbReference>
<evidence type="ECO:0000256" key="8">
    <source>
        <dbReference type="ARBA" id="ARBA00022777"/>
    </source>
</evidence>
<dbReference type="EMBL" id="CP064936">
    <property type="protein sequence ID" value="QQA00497.1"/>
    <property type="molecule type" value="Genomic_DNA"/>
</dbReference>
<dbReference type="SUPFAM" id="SSF55874">
    <property type="entry name" value="ATPase domain of HSP90 chaperone/DNA topoisomerase II/histidine kinase"/>
    <property type="match status" value="1"/>
</dbReference>
<dbReference type="GO" id="GO:0005886">
    <property type="term" value="C:plasma membrane"/>
    <property type="evidence" value="ECO:0007669"/>
    <property type="project" value="UniProtKB-SubCell"/>
</dbReference>
<dbReference type="InterPro" id="IPR003660">
    <property type="entry name" value="HAMP_dom"/>
</dbReference>
<comment type="catalytic activity">
    <reaction evidence="1">
        <text>ATP + protein L-histidine = ADP + protein N-phospho-L-histidine.</text>
        <dbReference type="EC" id="2.7.13.3"/>
    </reaction>
</comment>
<evidence type="ECO:0000256" key="9">
    <source>
        <dbReference type="ARBA" id="ARBA00022840"/>
    </source>
</evidence>
<feature type="transmembrane region" description="Helical" evidence="12">
    <location>
        <begin position="171"/>
        <end position="194"/>
    </location>
</feature>
<dbReference type="Gene3D" id="1.10.287.130">
    <property type="match status" value="1"/>
</dbReference>
<sequence length="483" mass="53768">MKSFRKVPIPTWVLLILVNGSVLCAGFFLFLMTSLNALKSAAIEQTEINLRSFAYSIDNLLPSPPADPDAFVKNLGHSNPLYRITLIRPDGTIIADSSANISTMQNHSDRKEVQQALSGREGKSMHISSTDGRRMMYLAIPAEYNHEKIVLRLSMPVEETVIFSKRTKNSLTLTMALIFFAVLLSSLIISFKIINPINMLQKASDQYKNGNFDYHVMIQSPKEMAALGKSFTSMADTISQNIESMKKLENVRKDFVANVSHEFKTPVTSIKGFSETLLDGAIDDTENARHFLNIINTQCDRLMGIIEDLLTLSRLENDNTAPDTTNTDIVELLRNLCDNMSKTAAKNKTKIEFNSERMVLFAKINPGLISQAVSNLIENSIKYCPEHSIISLDVGEVLSDSGKKSVRIIEQDNGPGIPPQYRERIFERFYRVDKGRSRETGGTGLGLSIVRHIVSLHAGSVVETGRTDGKTGVRFVMDIPLTT</sequence>
<dbReference type="SUPFAM" id="SSF158472">
    <property type="entry name" value="HAMP domain-like"/>
    <property type="match status" value="1"/>
</dbReference>
<dbReference type="PRINTS" id="PR00344">
    <property type="entry name" value="BCTRLSENSOR"/>
</dbReference>
<keyword evidence="11 12" id="KW-0472">Membrane</keyword>
<keyword evidence="6" id="KW-0808">Transferase</keyword>
<reference evidence="15 16" key="1">
    <citation type="submission" date="2020-11" db="EMBL/GenBank/DDBJ databases">
        <title>Treponema Peruensis nv. sp., first commensal Treponema isolated from human feces.</title>
        <authorList>
            <person name="Belkhou C."/>
            <person name="Raes J."/>
        </authorList>
    </citation>
    <scope>NUCLEOTIDE SEQUENCE [LARGE SCALE GENOMIC DNA]</scope>
    <source>
        <strain evidence="15 16">RCC2812</strain>
    </source>
</reference>
<keyword evidence="10" id="KW-0902">Two-component regulatory system</keyword>
<dbReference type="AlphaFoldDB" id="A0A7T3RCI2"/>
<dbReference type="RefSeq" id="WP_198442233.1">
    <property type="nucleotide sequence ID" value="NZ_CBCSHE010000009.1"/>
</dbReference>
<comment type="subcellular location">
    <subcellularLocation>
        <location evidence="2">Cell membrane</location>
    </subcellularLocation>
</comment>
<dbReference type="SMART" id="SM00387">
    <property type="entry name" value="HATPase_c"/>
    <property type="match status" value="1"/>
</dbReference>
<dbReference type="SMART" id="SM00388">
    <property type="entry name" value="HisKA"/>
    <property type="match status" value="1"/>
</dbReference>
<evidence type="ECO:0000256" key="7">
    <source>
        <dbReference type="ARBA" id="ARBA00022741"/>
    </source>
</evidence>
<dbReference type="CDD" id="cd00082">
    <property type="entry name" value="HisKA"/>
    <property type="match status" value="1"/>
</dbReference>
<evidence type="ECO:0000256" key="10">
    <source>
        <dbReference type="ARBA" id="ARBA00023012"/>
    </source>
</evidence>
<evidence type="ECO:0000259" key="13">
    <source>
        <dbReference type="PROSITE" id="PS50109"/>
    </source>
</evidence>
<dbReference type="InterPro" id="IPR036097">
    <property type="entry name" value="HisK_dim/P_sf"/>
</dbReference>
<proteinExistence type="predicted"/>
<keyword evidence="7" id="KW-0547">Nucleotide-binding</keyword>
<dbReference type="Gene3D" id="6.10.340.10">
    <property type="match status" value="1"/>
</dbReference>
<dbReference type="Pfam" id="PF02518">
    <property type="entry name" value="HATPase_c"/>
    <property type="match status" value="1"/>
</dbReference>
<dbReference type="PANTHER" id="PTHR45453:SF1">
    <property type="entry name" value="PHOSPHATE REGULON SENSOR PROTEIN PHOR"/>
    <property type="match status" value="1"/>
</dbReference>
<evidence type="ECO:0000256" key="11">
    <source>
        <dbReference type="ARBA" id="ARBA00023136"/>
    </source>
</evidence>
<dbReference type="Gene3D" id="3.30.450.20">
    <property type="entry name" value="PAS domain"/>
    <property type="match status" value="1"/>
</dbReference>
<organism evidence="15 16">
    <name type="scientific">Treponema peruense</name>
    <dbReference type="NCBI Taxonomy" id="2787628"/>
    <lineage>
        <taxon>Bacteria</taxon>
        <taxon>Pseudomonadati</taxon>
        <taxon>Spirochaetota</taxon>
        <taxon>Spirochaetia</taxon>
        <taxon>Spirochaetales</taxon>
        <taxon>Treponemataceae</taxon>
        <taxon>Treponema</taxon>
    </lineage>
</organism>
<dbReference type="InterPro" id="IPR005467">
    <property type="entry name" value="His_kinase_dom"/>
</dbReference>
<keyword evidence="12" id="KW-1133">Transmembrane helix</keyword>
<dbReference type="PROSITE" id="PS50109">
    <property type="entry name" value="HIS_KIN"/>
    <property type="match status" value="1"/>
</dbReference>
<keyword evidence="5" id="KW-0597">Phosphoprotein</keyword>
<accession>A0A7T3RCI2</accession>
<keyword evidence="9" id="KW-0067">ATP-binding</keyword>
<evidence type="ECO:0000313" key="15">
    <source>
        <dbReference type="EMBL" id="QQA00497.1"/>
    </source>
</evidence>
<dbReference type="InterPro" id="IPR050351">
    <property type="entry name" value="BphY/WalK/GraS-like"/>
</dbReference>
<dbReference type="InterPro" id="IPR004358">
    <property type="entry name" value="Sig_transdc_His_kin-like_C"/>
</dbReference>
<evidence type="ECO:0000256" key="2">
    <source>
        <dbReference type="ARBA" id="ARBA00004236"/>
    </source>
</evidence>
<protein>
    <recommendedName>
        <fullName evidence="3">histidine kinase</fullName>
        <ecNumber evidence="3">2.7.13.3</ecNumber>
    </recommendedName>
</protein>
<dbReference type="InterPro" id="IPR036890">
    <property type="entry name" value="HATPase_C_sf"/>
</dbReference>
<evidence type="ECO:0000256" key="1">
    <source>
        <dbReference type="ARBA" id="ARBA00000085"/>
    </source>
</evidence>
<evidence type="ECO:0000256" key="3">
    <source>
        <dbReference type="ARBA" id="ARBA00012438"/>
    </source>
</evidence>
<dbReference type="FunFam" id="1.10.287.130:FF:000008">
    <property type="entry name" value="Two-component sensor histidine kinase"/>
    <property type="match status" value="1"/>
</dbReference>
<evidence type="ECO:0000259" key="14">
    <source>
        <dbReference type="PROSITE" id="PS50885"/>
    </source>
</evidence>
<feature type="transmembrane region" description="Helical" evidence="12">
    <location>
        <begin position="12"/>
        <end position="31"/>
    </location>
</feature>
<evidence type="ECO:0000256" key="12">
    <source>
        <dbReference type="SAM" id="Phobius"/>
    </source>
</evidence>
<dbReference type="Gene3D" id="3.30.565.10">
    <property type="entry name" value="Histidine kinase-like ATPase, C-terminal domain"/>
    <property type="match status" value="1"/>
</dbReference>
<dbReference type="InterPro" id="IPR003661">
    <property type="entry name" value="HisK_dim/P_dom"/>
</dbReference>
<dbReference type="Pfam" id="PF00672">
    <property type="entry name" value="HAMP"/>
    <property type="match status" value="1"/>
</dbReference>
<dbReference type="FunFam" id="3.30.565.10:FF:000006">
    <property type="entry name" value="Sensor histidine kinase WalK"/>
    <property type="match status" value="1"/>
</dbReference>
<evidence type="ECO:0000256" key="4">
    <source>
        <dbReference type="ARBA" id="ARBA00022475"/>
    </source>
</evidence>
<dbReference type="GO" id="GO:0016036">
    <property type="term" value="P:cellular response to phosphate starvation"/>
    <property type="evidence" value="ECO:0007669"/>
    <property type="project" value="TreeGrafter"/>
</dbReference>
<dbReference type="SUPFAM" id="SSF47384">
    <property type="entry name" value="Homodimeric domain of signal transducing histidine kinase"/>
    <property type="match status" value="1"/>
</dbReference>
<keyword evidence="8" id="KW-0418">Kinase</keyword>
<feature type="domain" description="HAMP" evidence="14">
    <location>
        <begin position="191"/>
        <end position="243"/>
    </location>
</feature>
<dbReference type="GO" id="GO:0005524">
    <property type="term" value="F:ATP binding"/>
    <property type="evidence" value="ECO:0007669"/>
    <property type="project" value="UniProtKB-KW"/>
</dbReference>
<dbReference type="CDD" id="cd06225">
    <property type="entry name" value="HAMP"/>
    <property type="match status" value="1"/>
</dbReference>
<dbReference type="GO" id="GO:0004721">
    <property type="term" value="F:phosphoprotein phosphatase activity"/>
    <property type="evidence" value="ECO:0007669"/>
    <property type="project" value="TreeGrafter"/>
</dbReference>
<keyword evidence="4" id="KW-1003">Cell membrane</keyword>
<dbReference type="Pfam" id="PF00512">
    <property type="entry name" value="HisKA"/>
    <property type="match status" value="1"/>
</dbReference>
<keyword evidence="16" id="KW-1185">Reference proteome</keyword>
<dbReference type="InterPro" id="IPR003594">
    <property type="entry name" value="HATPase_dom"/>
</dbReference>